<evidence type="ECO:0000256" key="5">
    <source>
        <dbReference type="ARBA" id="ARBA00022741"/>
    </source>
</evidence>
<keyword evidence="4" id="KW-0963">Cytoplasm</keyword>
<dbReference type="GO" id="GO:0016887">
    <property type="term" value="F:ATP hydrolysis activity"/>
    <property type="evidence" value="ECO:0007669"/>
    <property type="project" value="InterPro"/>
</dbReference>
<evidence type="ECO:0000256" key="1">
    <source>
        <dbReference type="ARBA" id="ARBA00004123"/>
    </source>
</evidence>
<organism evidence="12 13">
    <name type="scientific">Ascaris lumbricoides</name>
    <name type="common">Giant roundworm</name>
    <dbReference type="NCBI Taxonomy" id="6252"/>
    <lineage>
        <taxon>Eukaryota</taxon>
        <taxon>Metazoa</taxon>
        <taxon>Ecdysozoa</taxon>
        <taxon>Nematoda</taxon>
        <taxon>Chromadorea</taxon>
        <taxon>Rhabditida</taxon>
        <taxon>Spirurina</taxon>
        <taxon>Ascaridomorpha</taxon>
        <taxon>Ascaridoidea</taxon>
        <taxon>Ascarididae</taxon>
        <taxon>Ascaris</taxon>
    </lineage>
</organism>
<feature type="domain" description="AAA+ ATPase" evidence="11">
    <location>
        <begin position="202"/>
        <end position="341"/>
    </location>
</feature>
<dbReference type="InterPro" id="IPR003960">
    <property type="entry name" value="ATPase_AAA_CS"/>
</dbReference>
<proteinExistence type="inferred from homology"/>
<evidence type="ECO:0000256" key="3">
    <source>
        <dbReference type="ARBA" id="ARBA00006914"/>
    </source>
</evidence>
<dbReference type="Proteomes" id="UP000036681">
    <property type="component" value="Unplaced"/>
</dbReference>
<evidence type="ECO:0000256" key="4">
    <source>
        <dbReference type="ARBA" id="ARBA00022490"/>
    </source>
</evidence>
<dbReference type="Pfam" id="PF17862">
    <property type="entry name" value="AAA_lid_3"/>
    <property type="match status" value="1"/>
</dbReference>
<dbReference type="GO" id="GO:0000502">
    <property type="term" value="C:proteasome complex"/>
    <property type="evidence" value="ECO:0007669"/>
    <property type="project" value="UniProtKB-KW"/>
</dbReference>
<name>A0A0M3HV01_ASCLU</name>
<evidence type="ECO:0000256" key="2">
    <source>
        <dbReference type="ARBA" id="ARBA00004496"/>
    </source>
</evidence>
<evidence type="ECO:0000256" key="8">
    <source>
        <dbReference type="ARBA" id="ARBA00023242"/>
    </source>
</evidence>
<dbReference type="Gene3D" id="1.10.8.60">
    <property type="match status" value="1"/>
</dbReference>
<comment type="subcellular location">
    <subcellularLocation>
        <location evidence="2">Cytoplasm</location>
    </subcellularLocation>
    <subcellularLocation>
        <location evidence="1">Nucleus</location>
    </subcellularLocation>
</comment>
<keyword evidence="10" id="KW-0175">Coiled coil</keyword>
<dbReference type="PROSITE" id="PS00674">
    <property type="entry name" value="AAA"/>
    <property type="match status" value="1"/>
</dbReference>
<evidence type="ECO:0000256" key="7">
    <source>
        <dbReference type="ARBA" id="ARBA00022942"/>
    </source>
</evidence>
<evidence type="ECO:0000256" key="9">
    <source>
        <dbReference type="RuleBase" id="RU003651"/>
    </source>
</evidence>
<dbReference type="GO" id="GO:0005737">
    <property type="term" value="C:cytoplasm"/>
    <property type="evidence" value="ECO:0007669"/>
    <property type="project" value="UniProtKB-SubCell"/>
</dbReference>
<evidence type="ECO:0000256" key="6">
    <source>
        <dbReference type="ARBA" id="ARBA00022840"/>
    </source>
</evidence>
<reference evidence="13" key="1">
    <citation type="submission" date="2017-02" db="UniProtKB">
        <authorList>
            <consortium name="WormBaseParasite"/>
        </authorList>
    </citation>
    <scope>IDENTIFICATION</scope>
</reference>
<dbReference type="WBParaSite" id="ALUE_0000669701-mRNA-1">
    <property type="protein sequence ID" value="ALUE_0000669701-mRNA-1"/>
    <property type="gene ID" value="ALUE_0000669701"/>
</dbReference>
<comment type="similarity">
    <text evidence="3 9">Belongs to the AAA ATPase family.</text>
</comment>
<dbReference type="SMART" id="SM00382">
    <property type="entry name" value="AAA"/>
    <property type="match status" value="1"/>
</dbReference>
<protein>
    <submittedName>
        <fullName evidence="13">AAA domain-containing protein</fullName>
    </submittedName>
</protein>
<keyword evidence="7" id="KW-0647">Proteasome</keyword>
<evidence type="ECO:0000313" key="13">
    <source>
        <dbReference type="WBParaSite" id="ALUE_0000669701-mRNA-1"/>
    </source>
</evidence>
<dbReference type="FunFam" id="2.40.50.140:FF:000027">
    <property type="entry name" value="26S protease regulatory subunit 10B"/>
    <property type="match status" value="1"/>
</dbReference>
<evidence type="ECO:0000256" key="10">
    <source>
        <dbReference type="SAM" id="Coils"/>
    </source>
</evidence>
<dbReference type="GO" id="GO:0005634">
    <property type="term" value="C:nucleus"/>
    <property type="evidence" value="ECO:0007669"/>
    <property type="project" value="UniProtKB-SubCell"/>
</dbReference>
<dbReference type="InterPro" id="IPR050221">
    <property type="entry name" value="26S_Proteasome_ATPase"/>
</dbReference>
<dbReference type="AlphaFoldDB" id="A0A0M3HV01"/>
<keyword evidence="6 9" id="KW-0067">ATP-binding</keyword>
<dbReference type="PANTHER" id="PTHR23073">
    <property type="entry name" value="26S PROTEASOME REGULATORY SUBUNIT"/>
    <property type="match status" value="1"/>
</dbReference>
<evidence type="ECO:0000313" key="12">
    <source>
        <dbReference type="Proteomes" id="UP000036681"/>
    </source>
</evidence>
<dbReference type="InterPro" id="IPR003593">
    <property type="entry name" value="AAA+_ATPase"/>
</dbReference>
<evidence type="ECO:0000259" key="11">
    <source>
        <dbReference type="SMART" id="SM00382"/>
    </source>
</evidence>
<keyword evidence="12" id="KW-1185">Reference proteome</keyword>
<keyword evidence="5 9" id="KW-0547">Nucleotide-binding</keyword>
<dbReference type="GO" id="GO:0005524">
    <property type="term" value="F:ATP binding"/>
    <property type="evidence" value="ECO:0007669"/>
    <property type="project" value="UniProtKB-KW"/>
</dbReference>
<dbReference type="InterPro" id="IPR041569">
    <property type="entry name" value="AAA_lid_3"/>
</dbReference>
<sequence length="425" mass="47978">MYAANVPPILVREGAVSMVEQMTATSATVDDEKTKALAAYRRKLVEYREVEQRLKELRKKEQEMQKEHDKSENDIKSLQSVGQIVGEVLKQLTEEKFIVKATNGPRYVVGCRRSINKEALKQGTRVALDMTTLTIMRQLPREVDPLVYKMSHEDPGNISYSEVGGLSEQIRELREQLNLVQLQVVELPLINPDLFRRVGITPPKGCLLYGPPGTGKTLLARAVASQLDCNFLKVVSSAIVDKYIGESARMIREMFNYARDHQPCIVFMDEIDAIGGRRFSEGTSADREIQRTLMELLNQMDGFDSLGKVKIIMATNRPDTLDPALLRPGRLDRKIEIPLPNEQSRLEVLKIHASKITKHGEIDYEAIVKLSDGFSGADLRNVCTEAGLYAIRAEREYVIDEDFMKAVRKVGDAKKLETKLDYKPV</sequence>
<dbReference type="InterPro" id="IPR012340">
    <property type="entry name" value="NA-bd_OB-fold"/>
</dbReference>
<dbReference type="SUPFAM" id="SSF52540">
    <property type="entry name" value="P-loop containing nucleoside triphosphate hydrolases"/>
    <property type="match status" value="1"/>
</dbReference>
<feature type="coiled-coil region" evidence="10">
    <location>
        <begin position="37"/>
        <end position="81"/>
    </location>
</feature>
<dbReference type="InterPro" id="IPR032501">
    <property type="entry name" value="Prot_ATP_ID_OB_2nd"/>
</dbReference>
<dbReference type="InterPro" id="IPR003959">
    <property type="entry name" value="ATPase_AAA_core"/>
</dbReference>
<dbReference type="FunFam" id="1.10.8.60:FF:000008">
    <property type="entry name" value="26S protease regulatory subunit 10B"/>
    <property type="match status" value="1"/>
</dbReference>
<dbReference type="Gene3D" id="3.40.50.300">
    <property type="entry name" value="P-loop containing nucleotide triphosphate hydrolases"/>
    <property type="match status" value="1"/>
</dbReference>
<accession>A0A0M3HV01</accession>
<dbReference type="FunFam" id="3.40.50.300:FF:000034">
    <property type="entry name" value="26S protease regulatory subunit 10B"/>
    <property type="match status" value="1"/>
</dbReference>
<dbReference type="InterPro" id="IPR027417">
    <property type="entry name" value="P-loop_NTPase"/>
</dbReference>
<dbReference type="Gene3D" id="2.40.50.140">
    <property type="entry name" value="Nucleic acid-binding proteins"/>
    <property type="match status" value="1"/>
</dbReference>
<dbReference type="Pfam" id="PF16450">
    <property type="entry name" value="Prot_ATP_ID_OB_C"/>
    <property type="match status" value="1"/>
</dbReference>
<keyword evidence="8" id="KW-0539">Nucleus</keyword>
<dbReference type="Pfam" id="PF00004">
    <property type="entry name" value="AAA"/>
    <property type="match status" value="1"/>
</dbReference>